<dbReference type="PRINTS" id="PR00326">
    <property type="entry name" value="GTP1OBG"/>
</dbReference>
<dbReference type="AlphaFoldDB" id="A0A9D2UJP4"/>
<feature type="binding site" evidence="8">
    <location>
        <begin position="216"/>
        <end position="219"/>
    </location>
    <ligand>
        <name>GTP</name>
        <dbReference type="ChEBI" id="CHEBI:37565"/>
    </ligand>
</feature>
<comment type="function">
    <text evidence="8">An essential GTPase which binds GTP, GDP and possibly (p)ppGpp with moderate affinity, with high nucleotide exchange rates and a fairly low GTP hydrolysis rate. Plays a role in control of the cell cycle, stress response, ribosome biogenesis and in those bacteria that undergo differentiation, in morphogenesis control.</text>
</comment>
<dbReference type="CDD" id="cd01898">
    <property type="entry name" value="Obg"/>
    <property type="match status" value="1"/>
</dbReference>
<keyword evidence="2 8" id="KW-0963">Cytoplasm</keyword>
<feature type="binding site" evidence="8">
    <location>
        <position position="196"/>
    </location>
    <ligand>
        <name>Mg(2+)</name>
        <dbReference type="ChEBI" id="CHEBI:18420"/>
    </ligand>
</feature>
<dbReference type="EC" id="3.6.5.-" evidence="8"/>
<dbReference type="PROSITE" id="PS51883">
    <property type="entry name" value="OBG"/>
    <property type="match status" value="1"/>
</dbReference>
<dbReference type="FunFam" id="2.70.210.12:FF:000001">
    <property type="entry name" value="GTPase Obg"/>
    <property type="match status" value="1"/>
</dbReference>
<evidence type="ECO:0000256" key="2">
    <source>
        <dbReference type="ARBA" id="ARBA00022490"/>
    </source>
</evidence>
<gene>
    <name evidence="12" type="primary">obgE</name>
    <name evidence="8" type="synonym">obg</name>
    <name evidence="12" type="ORF">IAA93_07900</name>
</gene>
<dbReference type="GO" id="GO:0005525">
    <property type="term" value="F:GTP binding"/>
    <property type="evidence" value="ECO:0007669"/>
    <property type="project" value="UniProtKB-UniRule"/>
</dbReference>
<dbReference type="InterPro" id="IPR031167">
    <property type="entry name" value="G_OBG"/>
</dbReference>
<dbReference type="Pfam" id="PF01018">
    <property type="entry name" value="GTP1_OBG"/>
    <property type="match status" value="1"/>
</dbReference>
<dbReference type="GO" id="GO:0000287">
    <property type="term" value="F:magnesium ion binding"/>
    <property type="evidence" value="ECO:0007669"/>
    <property type="project" value="InterPro"/>
</dbReference>
<feature type="binding site" evidence="8">
    <location>
        <begin position="194"/>
        <end position="198"/>
    </location>
    <ligand>
        <name>GTP</name>
        <dbReference type="ChEBI" id="CHEBI:37565"/>
    </ligand>
</feature>
<sequence length="390" mass="43315">MAESNFVDYVKIYCRSGKGGRGSAHMRRTKYIPNGGPDGGDGGRGGHVILRGNRNYWTLLHLRYQRHVFAGNGGNGGPNRCFGKDGDDVYVEVPCGTVVYDAENGDYICDVTEHGQEVVLLKGGRGGLGNWHFKTPTRQAPRFAQPGEPMLERTVIMELKLLADVGLVGFPNAGKSTLLSKLSAAKPKIADYPFTTLEPNLGIVPYHDGKSFVMADIPGIIEGASEGRGLGLRFLRHIERNSILLFMVPADADDITAEYGILMNEITNFNPDLLDKHRVLAITKSDMLDTELMDEIEKSLPDVPHIFISSFTGLGLQQLKDMLWRELNEESNKLASSIETVVHRNKARLAEELRAEGEDMDIAMPVDEDMDDEEYFDYEYIDDDPTEDDD</sequence>
<dbReference type="NCBIfam" id="NF008956">
    <property type="entry name" value="PRK12299.1"/>
    <property type="match status" value="1"/>
</dbReference>
<dbReference type="InterPro" id="IPR014100">
    <property type="entry name" value="GTP-bd_Obg/CgtA"/>
</dbReference>
<comment type="caution">
    <text evidence="12">The sequence shown here is derived from an EMBL/GenBank/DDBJ whole genome shotgun (WGS) entry which is preliminary data.</text>
</comment>
<evidence type="ECO:0000259" key="10">
    <source>
        <dbReference type="PROSITE" id="PS51710"/>
    </source>
</evidence>
<organism evidence="12 13">
    <name type="scientific">Candidatus Avibacteroides avistercoris</name>
    <dbReference type="NCBI Taxonomy" id="2840690"/>
    <lineage>
        <taxon>Bacteria</taxon>
        <taxon>Pseudomonadati</taxon>
        <taxon>Bacteroidota</taxon>
        <taxon>Bacteroidia</taxon>
        <taxon>Bacteroidales</taxon>
        <taxon>Bacteroidaceae</taxon>
        <taxon>Bacteroidaceae incertae sedis</taxon>
        <taxon>Candidatus Avibacteroides</taxon>
    </lineage>
</organism>
<comment type="subunit">
    <text evidence="8">Monomer.</text>
</comment>
<accession>A0A9D2UJP4</accession>
<evidence type="ECO:0000256" key="5">
    <source>
        <dbReference type="ARBA" id="ARBA00022801"/>
    </source>
</evidence>
<feature type="binding site" evidence="8">
    <location>
        <begin position="309"/>
        <end position="311"/>
    </location>
    <ligand>
        <name>GTP</name>
        <dbReference type="ChEBI" id="CHEBI:37565"/>
    </ligand>
</feature>
<dbReference type="NCBIfam" id="TIGR02729">
    <property type="entry name" value="Obg_CgtA"/>
    <property type="match status" value="1"/>
</dbReference>
<dbReference type="GO" id="GO:0043022">
    <property type="term" value="F:ribosome binding"/>
    <property type="evidence" value="ECO:0007669"/>
    <property type="project" value="UniProtKB-ARBA"/>
</dbReference>
<feature type="domain" description="Obg" evidence="11">
    <location>
        <begin position="4"/>
        <end position="162"/>
    </location>
</feature>
<proteinExistence type="inferred from homology"/>
<feature type="domain" description="OBG-type G" evidence="10">
    <location>
        <begin position="163"/>
        <end position="328"/>
    </location>
</feature>
<dbReference type="Gene3D" id="3.40.50.300">
    <property type="entry name" value="P-loop containing nucleotide triphosphate hydrolases"/>
    <property type="match status" value="1"/>
</dbReference>
<dbReference type="InterPro" id="IPR006074">
    <property type="entry name" value="GTP1-OBG_CS"/>
</dbReference>
<dbReference type="InterPro" id="IPR045086">
    <property type="entry name" value="OBG_GTPase"/>
</dbReference>
<dbReference type="InterPro" id="IPR027417">
    <property type="entry name" value="P-loop_NTPase"/>
</dbReference>
<dbReference type="InterPro" id="IPR006169">
    <property type="entry name" value="GTP1_OBG_dom"/>
</dbReference>
<dbReference type="Gene3D" id="2.70.210.12">
    <property type="entry name" value="GTP1/OBG domain"/>
    <property type="match status" value="1"/>
</dbReference>
<dbReference type="SUPFAM" id="SSF82051">
    <property type="entry name" value="Obg GTP-binding protein N-terminal domain"/>
    <property type="match status" value="1"/>
</dbReference>
<dbReference type="InterPro" id="IPR006073">
    <property type="entry name" value="GTP-bd"/>
</dbReference>
<dbReference type="GO" id="GO:0042254">
    <property type="term" value="P:ribosome biogenesis"/>
    <property type="evidence" value="ECO:0007669"/>
    <property type="project" value="UniProtKB-UniRule"/>
</dbReference>
<feature type="binding site" evidence="8">
    <location>
        <position position="176"/>
    </location>
    <ligand>
        <name>Mg(2+)</name>
        <dbReference type="ChEBI" id="CHEBI:18420"/>
    </ligand>
</feature>
<reference evidence="12" key="1">
    <citation type="journal article" date="2021" name="PeerJ">
        <title>Extensive microbial diversity within the chicken gut microbiome revealed by metagenomics and culture.</title>
        <authorList>
            <person name="Gilroy R."/>
            <person name="Ravi A."/>
            <person name="Getino M."/>
            <person name="Pursley I."/>
            <person name="Horton D.L."/>
            <person name="Alikhan N.F."/>
            <person name="Baker D."/>
            <person name="Gharbi K."/>
            <person name="Hall N."/>
            <person name="Watson M."/>
            <person name="Adriaenssens E.M."/>
            <person name="Foster-Nyarko E."/>
            <person name="Jarju S."/>
            <person name="Secka A."/>
            <person name="Antonio M."/>
            <person name="Oren A."/>
            <person name="Chaudhuri R.R."/>
            <person name="La Ragione R."/>
            <person name="Hildebrand F."/>
            <person name="Pallen M.J."/>
        </authorList>
    </citation>
    <scope>NUCLEOTIDE SEQUENCE</scope>
    <source>
        <strain evidence="12">MalCec1-1739</strain>
    </source>
</reference>
<comment type="cofactor">
    <cofactor evidence="8">
        <name>Mg(2+)</name>
        <dbReference type="ChEBI" id="CHEBI:18420"/>
    </cofactor>
</comment>
<dbReference type="GO" id="GO:0005737">
    <property type="term" value="C:cytoplasm"/>
    <property type="evidence" value="ECO:0007669"/>
    <property type="project" value="UniProtKB-SubCell"/>
</dbReference>
<dbReference type="PROSITE" id="PS51710">
    <property type="entry name" value="G_OBG"/>
    <property type="match status" value="1"/>
</dbReference>
<evidence type="ECO:0000256" key="8">
    <source>
        <dbReference type="HAMAP-Rule" id="MF_01454"/>
    </source>
</evidence>
<dbReference type="Pfam" id="PF01926">
    <property type="entry name" value="MMR_HSR1"/>
    <property type="match status" value="1"/>
</dbReference>
<name>A0A9D2UJP4_9BACT</name>
<evidence type="ECO:0000259" key="11">
    <source>
        <dbReference type="PROSITE" id="PS51883"/>
    </source>
</evidence>
<comment type="similarity">
    <text evidence="1 8">Belongs to the TRAFAC class OBG-HflX-like GTPase superfamily. OBG GTPase family.</text>
</comment>
<keyword evidence="6 8" id="KW-0460">Magnesium</keyword>
<protein>
    <recommendedName>
        <fullName evidence="8">GTPase Obg</fullName>
        <ecNumber evidence="8">3.6.5.-</ecNumber>
    </recommendedName>
    <alternativeName>
        <fullName evidence="8">GTP-binding protein Obg</fullName>
    </alternativeName>
</protein>
<evidence type="ECO:0000256" key="4">
    <source>
        <dbReference type="ARBA" id="ARBA00022741"/>
    </source>
</evidence>
<dbReference type="PIRSF" id="PIRSF002401">
    <property type="entry name" value="GTP_bd_Obg/CgtA"/>
    <property type="match status" value="1"/>
</dbReference>
<feature type="binding site" evidence="8">
    <location>
        <begin position="169"/>
        <end position="176"/>
    </location>
    <ligand>
        <name>GTP</name>
        <dbReference type="ChEBI" id="CHEBI:37565"/>
    </ligand>
</feature>
<dbReference type="Proteomes" id="UP000787625">
    <property type="component" value="Unassembled WGS sequence"/>
</dbReference>
<dbReference type="NCBIfam" id="NF008955">
    <property type="entry name" value="PRK12297.1"/>
    <property type="match status" value="1"/>
</dbReference>
<evidence type="ECO:0000313" key="13">
    <source>
        <dbReference type="Proteomes" id="UP000787625"/>
    </source>
</evidence>
<dbReference type="PROSITE" id="PS00905">
    <property type="entry name" value="GTP1_OBG"/>
    <property type="match status" value="1"/>
</dbReference>
<dbReference type="HAMAP" id="MF_01454">
    <property type="entry name" value="GTPase_Obg"/>
    <property type="match status" value="1"/>
</dbReference>
<dbReference type="EMBL" id="DWUP01000186">
    <property type="protein sequence ID" value="HJD53628.1"/>
    <property type="molecule type" value="Genomic_DNA"/>
</dbReference>
<keyword evidence="4 8" id="KW-0547">Nucleotide-binding</keyword>
<evidence type="ECO:0000256" key="7">
    <source>
        <dbReference type="ARBA" id="ARBA00023134"/>
    </source>
</evidence>
<dbReference type="PANTHER" id="PTHR11702:SF31">
    <property type="entry name" value="MITOCHONDRIAL RIBOSOME-ASSOCIATED GTPASE 2"/>
    <property type="match status" value="1"/>
</dbReference>
<dbReference type="SUPFAM" id="SSF52540">
    <property type="entry name" value="P-loop containing nucleoside triphosphate hydrolases"/>
    <property type="match status" value="1"/>
</dbReference>
<evidence type="ECO:0000256" key="9">
    <source>
        <dbReference type="SAM" id="MobiDB-lite"/>
    </source>
</evidence>
<feature type="binding site" evidence="8">
    <location>
        <begin position="283"/>
        <end position="286"/>
    </location>
    <ligand>
        <name>GTP</name>
        <dbReference type="ChEBI" id="CHEBI:37565"/>
    </ligand>
</feature>
<evidence type="ECO:0000256" key="3">
    <source>
        <dbReference type="ARBA" id="ARBA00022723"/>
    </source>
</evidence>
<comment type="subcellular location">
    <subcellularLocation>
        <location evidence="8">Cytoplasm</location>
    </subcellularLocation>
</comment>
<keyword evidence="7 8" id="KW-0342">GTP-binding</keyword>
<dbReference type="InterPro" id="IPR036726">
    <property type="entry name" value="GTP1_OBG_dom_sf"/>
</dbReference>
<keyword evidence="5 8" id="KW-0378">Hydrolase</keyword>
<reference evidence="12" key="2">
    <citation type="submission" date="2021-04" db="EMBL/GenBank/DDBJ databases">
        <authorList>
            <person name="Gilroy R."/>
        </authorList>
    </citation>
    <scope>NUCLEOTIDE SEQUENCE</scope>
    <source>
        <strain evidence="12">MalCec1-1739</strain>
    </source>
</reference>
<dbReference type="PANTHER" id="PTHR11702">
    <property type="entry name" value="DEVELOPMENTALLY REGULATED GTP-BINDING PROTEIN-RELATED"/>
    <property type="match status" value="1"/>
</dbReference>
<dbReference type="GO" id="GO:0003924">
    <property type="term" value="F:GTPase activity"/>
    <property type="evidence" value="ECO:0007669"/>
    <property type="project" value="UniProtKB-UniRule"/>
</dbReference>
<keyword evidence="3 8" id="KW-0479">Metal-binding</keyword>
<feature type="region of interest" description="Disordered" evidence="9">
    <location>
        <begin position="358"/>
        <end position="390"/>
    </location>
</feature>
<evidence type="ECO:0000256" key="6">
    <source>
        <dbReference type="ARBA" id="ARBA00022842"/>
    </source>
</evidence>
<evidence type="ECO:0000256" key="1">
    <source>
        <dbReference type="ARBA" id="ARBA00007699"/>
    </source>
</evidence>
<evidence type="ECO:0000313" key="12">
    <source>
        <dbReference type="EMBL" id="HJD53628.1"/>
    </source>
</evidence>